<name>A0A5D5ANT2_9EURY</name>
<accession>A0A5D5ANT2</accession>
<dbReference type="SUPFAM" id="SSF53649">
    <property type="entry name" value="Alkaline phosphatase-like"/>
    <property type="match status" value="1"/>
</dbReference>
<gene>
    <name evidence="1" type="ORF">FYC77_02565</name>
</gene>
<sequence>MYSPAQLKRGLRRGLSDPSVFARELNRLYHRRLYRREYNTGGIDLLAEDWDTVLVLDACRFDMFEQQHDLPGRLEPRRSRSSHTTEFLRANFDGRTATDTVYVTASPQLYRWSDEIDVEFHDVINVWFEAGWDETHGTVMPETMGNYVRDAAEEYPKKRIIGHFLQPHYPFVGADDLNTTAFGNDGNAPDVWNALRTGNLDASPEEVWAAYRENLELVLPVVRSLLEEIEGRTVVTSDHGNMIGEHGFPIPMREWGHPPGIYTDELVEVPWLVSENGPRRDVVSGTIESADDRIADEVVEDRLRQLGYAD</sequence>
<evidence type="ECO:0008006" key="3">
    <source>
        <dbReference type="Google" id="ProtNLM"/>
    </source>
</evidence>
<protein>
    <recommendedName>
        <fullName evidence="3">LTA synthase family protein</fullName>
    </recommendedName>
</protein>
<evidence type="ECO:0000313" key="2">
    <source>
        <dbReference type="Proteomes" id="UP000324104"/>
    </source>
</evidence>
<organism evidence="1 2">
    <name type="scientific">Natrialba swarupiae</name>
    <dbReference type="NCBI Taxonomy" id="2448032"/>
    <lineage>
        <taxon>Archaea</taxon>
        <taxon>Methanobacteriati</taxon>
        <taxon>Methanobacteriota</taxon>
        <taxon>Stenosarchaea group</taxon>
        <taxon>Halobacteria</taxon>
        <taxon>Halobacteriales</taxon>
        <taxon>Natrialbaceae</taxon>
        <taxon>Natrialba</taxon>
    </lineage>
</organism>
<comment type="caution">
    <text evidence="1">The sequence shown here is derived from an EMBL/GenBank/DDBJ whole genome shotgun (WGS) entry which is preliminary data.</text>
</comment>
<dbReference type="InterPro" id="IPR017850">
    <property type="entry name" value="Alkaline_phosphatase_core_sf"/>
</dbReference>
<dbReference type="AlphaFoldDB" id="A0A5D5ANT2"/>
<dbReference type="Proteomes" id="UP000324104">
    <property type="component" value="Unassembled WGS sequence"/>
</dbReference>
<evidence type="ECO:0000313" key="1">
    <source>
        <dbReference type="EMBL" id="TYT63478.1"/>
    </source>
</evidence>
<reference evidence="1 2" key="1">
    <citation type="submission" date="2019-08" db="EMBL/GenBank/DDBJ databases">
        <title>Archaea genome.</title>
        <authorList>
            <person name="Kajale S."/>
            <person name="Shouche Y."/>
            <person name="Deshpande N."/>
            <person name="Sharma A."/>
        </authorList>
    </citation>
    <scope>NUCLEOTIDE SEQUENCE [LARGE SCALE GENOMIC DNA]</scope>
    <source>
        <strain evidence="1 2">ESP3B_9</strain>
    </source>
</reference>
<dbReference type="EMBL" id="VTAW01000002">
    <property type="protein sequence ID" value="TYT63478.1"/>
    <property type="molecule type" value="Genomic_DNA"/>
</dbReference>
<keyword evidence="2" id="KW-1185">Reference proteome</keyword>
<dbReference type="Gene3D" id="3.40.720.10">
    <property type="entry name" value="Alkaline Phosphatase, subunit A"/>
    <property type="match status" value="1"/>
</dbReference>
<proteinExistence type="predicted"/>
<dbReference type="RefSeq" id="WP_149079944.1">
    <property type="nucleotide sequence ID" value="NZ_VTAW01000002.1"/>
</dbReference>